<evidence type="ECO:0000313" key="10">
    <source>
        <dbReference type="EMBL" id="TCK01790.1"/>
    </source>
</evidence>
<keyword evidence="6" id="KW-0408">Iron</keyword>
<dbReference type="GO" id="GO:0016020">
    <property type="term" value="C:membrane"/>
    <property type="evidence" value="ECO:0007669"/>
    <property type="project" value="InterPro"/>
</dbReference>
<dbReference type="SMART" id="SM00382">
    <property type="entry name" value="AAA"/>
    <property type="match status" value="1"/>
</dbReference>
<dbReference type="SUPFAM" id="SSF52540">
    <property type="entry name" value="P-loop containing nucleoside triphosphate hydrolases"/>
    <property type="match status" value="1"/>
</dbReference>
<evidence type="ECO:0000313" key="11">
    <source>
        <dbReference type="Proteomes" id="UP000294702"/>
    </source>
</evidence>
<keyword evidence="7" id="KW-0406">Ion transport</keyword>
<keyword evidence="1" id="KW-0813">Transport</keyword>
<accession>A0A4R1G5L6</accession>
<dbReference type="SUPFAM" id="SSF50331">
    <property type="entry name" value="MOP-like"/>
    <property type="match status" value="1"/>
</dbReference>
<dbReference type="InterPro" id="IPR027417">
    <property type="entry name" value="P-loop_NTPase"/>
</dbReference>
<evidence type="ECO:0000256" key="1">
    <source>
        <dbReference type="ARBA" id="ARBA00022448"/>
    </source>
</evidence>
<dbReference type="Gene3D" id="2.40.50.100">
    <property type="match status" value="1"/>
</dbReference>
<keyword evidence="4" id="KW-0547">Nucleotide-binding</keyword>
<dbReference type="InterPro" id="IPR017871">
    <property type="entry name" value="ABC_transporter-like_CS"/>
</dbReference>
<dbReference type="PROSITE" id="PS50893">
    <property type="entry name" value="ABC_TRANSPORTER_2"/>
    <property type="match status" value="1"/>
</dbReference>
<dbReference type="Gene3D" id="3.40.50.300">
    <property type="entry name" value="P-loop containing nucleotide triphosphate hydrolases"/>
    <property type="match status" value="1"/>
</dbReference>
<dbReference type="GO" id="GO:0015408">
    <property type="term" value="F:ABC-type ferric iron transporter activity"/>
    <property type="evidence" value="ECO:0007669"/>
    <property type="project" value="InterPro"/>
</dbReference>
<name>A0A4R1G5L6_9PAST</name>
<evidence type="ECO:0000256" key="6">
    <source>
        <dbReference type="ARBA" id="ARBA00023004"/>
    </source>
</evidence>
<proteinExistence type="predicted"/>
<dbReference type="GO" id="GO:0016887">
    <property type="term" value="F:ATP hydrolysis activity"/>
    <property type="evidence" value="ECO:0007669"/>
    <property type="project" value="InterPro"/>
</dbReference>
<dbReference type="EMBL" id="SMFT01000001">
    <property type="protein sequence ID" value="TCK01790.1"/>
    <property type="molecule type" value="Genomic_DNA"/>
</dbReference>
<dbReference type="CDD" id="cd03259">
    <property type="entry name" value="ABC_Carb_Solutes_like"/>
    <property type="match status" value="1"/>
</dbReference>
<dbReference type="AlphaFoldDB" id="A0A4R1G5L6"/>
<keyword evidence="5 10" id="KW-0067">ATP-binding</keyword>
<dbReference type="Proteomes" id="UP000294702">
    <property type="component" value="Unassembled WGS sequence"/>
</dbReference>
<reference evidence="10 11" key="1">
    <citation type="submission" date="2019-03" db="EMBL/GenBank/DDBJ databases">
        <title>Genomic Encyclopedia of Type Strains, Phase IV (KMG-IV): sequencing the most valuable type-strain genomes for metagenomic binning, comparative biology and taxonomic classification.</title>
        <authorList>
            <person name="Goeker M."/>
        </authorList>
    </citation>
    <scope>NUCLEOTIDE SEQUENCE [LARGE SCALE GENOMIC DNA]</scope>
    <source>
        <strain evidence="10 11">DSM 15534</strain>
    </source>
</reference>
<feature type="domain" description="ABC transporter" evidence="9">
    <location>
        <begin position="4"/>
        <end position="232"/>
    </location>
</feature>
<evidence type="ECO:0000256" key="3">
    <source>
        <dbReference type="ARBA" id="ARBA00022496"/>
    </source>
</evidence>
<evidence type="ECO:0000259" key="9">
    <source>
        <dbReference type="PROSITE" id="PS50893"/>
    </source>
</evidence>
<keyword evidence="11" id="KW-1185">Reference proteome</keyword>
<evidence type="ECO:0000256" key="8">
    <source>
        <dbReference type="ARBA" id="ARBA00023136"/>
    </source>
</evidence>
<dbReference type="PROSITE" id="PS00211">
    <property type="entry name" value="ABC_TRANSPORTER_1"/>
    <property type="match status" value="1"/>
</dbReference>
<dbReference type="FunFam" id="3.40.50.300:FF:000425">
    <property type="entry name" value="Probable ABC transporter, ATP-binding subunit"/>
    <property type="match status" value="1"/>
</dbReference>
<dbReference type="GO" id="GO:0005524">
    <property type="term" value="F:ATP binding"/>
    <property type="evidence" value="ECO:0007669"/>
    <property type="project" value="UniProtKB-KW"/>
</dbReference>
<dbReference type="RefSeq" id="WP_132688526.1">
    <property type="nucleotide sequence ID" value="NZ_SMFT01000001.1"/>
</dbReference>
<comment type="caution">
    <text evidence="10">The sequence shown here is derived from an EMBL/GenBank/DDBJ whole genome shotgun (WGS) entry which is preliminary data.</text>
</comment>
<dbReference type="GO" id="GO:0015697">
    <property type="term" value="P:quaternary ammonium group transport"/>
    <property type="evidence" value="ECO:0007669"/>
    <property type="project" value="UniProtKB-ARBA"/>
</dbReference>
<dbReference type="OrthoDB" id="9802264at2"/>
<keyword evidence="3" id="KW-0410">Iron transport</keyword>
<evidence type="ECO:0000256" key="4">
    <source>
        <dbReference type="ARBA" id="ARBA00022741"/>
    </source>
</evidence>
<gene>
    <name evidence="10" type="ORF">EV694_0422</name>
</gene>
<protein>
    <submittedName>
        <fullName evidence="10">Iron(III) transport system ATP-binding protein</fullName>
    </submittedName>
</protein>
<evidence type="ECO:0000256" key="5">
    <source>
        <dbReference type="ARBA" id="ARBA00022840"/>
    </source>
</evidence>
<keyword evidence="2" id="KW-1003">Cell membrane</keyword>
<dbReference type="InterPro" id="IPR003439">
    <property type="entry name" value="ABC_transporter-like_ATP-bd"/>
</dbReference>
<evidence type="ECO:0000256" key="2">
    <source>
        <dbReference type="ARBA" id="ARBA00022475"/>
    </source>
</evidence>
<dbReference type="Pfam" id="PF00005">
    <property type="entry name" value="ABC_tran"/>
    <property type="match status" value="1"/>
</dbReference>
<dbReference type="InterPro" id="IPR008995">
    <property type="entry name" value="Mo/tungstate-bd_C_term_dom"/>
</dbReference>
<keyword evidence="8" id="KW-0472">Membrane</keyword>
<organism evidence="10 11">
    <name type="scientific">Volucribacter psittacicida</name>
    <dbReference type="NCBI Taxonomy" id="203482"/>
    <lineage>
        <taxon>Bacteria</taxon>
        <taxon>Pseudomonadati</taxon>
        <taxon>Pseudomonadota</taxon>
        <taxon>Gammaproteobacteria</taxon>
        <taxon>Pasteurellales</taxon>
        <taxon>Pasteurellaceae</taxon>
        <taxon>Volucribacter</taxon>
    </lineage>
</organism>
<sequence>MSVLKINQLTCQYGNHTILSDLNLTLENNDILCLLGASGCGKTTLLKAIAGLLPVQQGSLYLDGEALTHIPVEHRHIGLIFQDYALFPHLTVQENIAFGLTTLSSLEKQKIVEKMTALVRLEGLLQRYPHQLSGGQQQRVAIARALACQPRLLLLDEPFSNIDSQVRQEMITEIRAILKQQNIPAIFVTHSKEEAFAFADKIAIMQQGKILQMGVAQDLYEKPINQFVADFLGYCNYLVAHYRSNNEIETLLGVHHNPNGFYYTEGTPIQPHKPLLCLLRPQHIQITFDPQGEAVIIDKCFVGYFYQYKIQIKQTIIQVQHYQSFQIGDNVTLSCLQPSLCLLEGHHRD</sequence>
<dbReference type="PANTHER" id="PTHR42781">
    <property type="entry name" value="SPERMIDINE/PUTRESCINE IMPORT ATP-BINDING PROTEIN POTA"/>
    <property type="match status" value="1"/>
</dbReference>
<evidence type="ECO:0000256" key="7">
    <source>
        <dbReference type="ARBA" id="ARBA00023065"/>
    </source>
</evidence>
<dbReference type="InterPro" id="IPR003593">
    <property type="entry name" value="AAA+_ATPase"/>
</dbReference>
<dbReference type="InterPro" id="IPR015853">
    <property type="entry name" value="ABC_transpr_FbpC"/>
</dbReference>
<dbReference type="InterPro" id="IPR050093">
    <property type="entry name" value="ABC_SmlMolc_Importer"/>
</dbReference>
<dbReference type="PANTHER" id="PTHR42781:SF4">
    <property type="entry name" value="SPERMIDINE_PUTRESCINE IMPORT ATP-BINDING PROTEIN POTA"/>
    <property type="match status" value="1"/>
</dbReference>